<evidence type="ECO:0000313" key="1">
    <source>
        <dbReference type="EMBL" id="KAK8213197.1"/>
    </source>
</evidence>
<gene>
    <name evidence="1" type="primary">LAS21</name>
    <name evidence="1" type="ORF">M8818_002495</name>
</gene>
<accession>A0ACC3SG29</accession>
<comment type="caution">
    <text evidence="1">The sequence shown here is derived from an EMBL/GenBank/DDBJ whole genome shotgun (WGS) entry which is preliminary data.</text>
</comment>
<evidence type="ECO:0000313" key="2">
    <source>
        <dbReference type="Proteomes" id="UP001320706"/>
    </source>
</evidence>
<proteinExistence type="predicted"/>
<reference evidence="1" key="1">
    <citation type="submission" date="2024-02" db="EMBL/GenBank/DDBJ databases">
        <title>Metagenome Assembled Genome of Zalaria obscura JY119.</title>
        <authorList>
            <person name="Vighnesh L."/>
            <person name="Jagadeeshwari U."/>
            <person name="Venkata Ramana C."/>
            <person name="Sasikala C."/>
        </authorList>
    </citation>
    <scope>NUCLEOTIDE SEQUENCE</scope>
    <source>
        <strain evidence="1">JY119</strain>
    </source>
</reference>
<organism evidence="1 2">
    <name type="scientific">Zalaria obscura</name>
    <dbReference type="NCBI Taxonomy" id="2024903"/>
    <lineage>
        <taxon>Eukaryota</taxon>
        <taxon>Fungi</taxon>
        <taxon>Dikarya</taxon>
        <taxon>Ascomycota</taxon>
        <taxon>Pezizomycotina</taxon>
        <taxon>Dothideomycetes</taxon>
        <taxon>Dothideomycetidae</taxon>
        <taxon>Dothideales</taxon>
        <taxon>Zalariaceae</taxon>
        <taxon>Zalaria</taxon>
    </lineage>
</organism>
<name>A0ACC3SG29_9PEZI</name>
<dbReference type="Proteomes" id="UP001320706">
    <property type="component" value="Unassembled WGS sequence"/>
</dbReference>
<sequence length="887" mass="96754">MVVDALRSLIRSGNAIPFTGHATPPTVTMPRVKALTTGSVPSFVDMILNFAESDTTSSLANQDTWLAQLVQNLHSGEEGRLIFYGDDTWLKLFPSTFVRHDGTSSFFVSLIQWNQDFTEVDNNVTRHLPSSLSSADWDGLIMHYLGLDHIGHKSGPNSPNMLPKQREMDGIVRDIYTAMTSQPHLENTLLVLAGDHGMNSGGNHGGSAPGETEPALVFMSPHFRSLGDDQKYDAPTTAKEGTEFAFYRTVEQSDLVPTLAGLMGVPVPKNSLGVFLEEMVGFWKQEDRLRLLAENALQVLGIVKAAFSEEAFALRPAGELMQMENCENLSEGKEELACLWARAQATLSVVRSDGTAIEDAIAALMKFLQAAQDAMSNAASQYDVSRLVGGVCLSALASATAVLALKKPWPPTLSGLASTVIIALYGVMMFASSYVEEEQHFWYWTTSAWILCLCIRKYVPFPPLFTPVSIGDSTMLNANRMQHPSSGTGTAMSGVLLLALHRVCVRWSQTGQKHAGAPDIAHTFFGSHHIVLWVLVIATYLHIFTRISGHTFARLVPPIAGIFAALSLVLPAFVFKLNFTQADAPELVQGLGASIREWSAVFDLVLQARTVFVGLGITALTTTWMHALADTKTRILGPSLPERLHDLLTLFLVTQTRAQNVPLFLVFELQRQILSSLTAPDSSYQGPASKARSETSILPTTLSILLLTHVSYFCTGGSNAISSIDLSNAYNGVSGYNVVAVGILLFVSNWAGPIWWSTVGILMILQGQRDPMAEAKLLAREEDPRSWVHEEREKLKEDANGSLSTNEASDAAGSPWRDHVAFLTLFVAASLMAVMAACTVLRTHLFIWTVFSPKYLYAMAWAIAWNLIVNIGFGGLMYRLGGGGIKK</sequence>
<protein>
    <submittedName>
        <fullName evidence="1">Major facilitator superfamily transporter protein</fullName>
    </submittedName>
</protein>
<dbReference type="EMBL" id="JAMKPW020000011">
    <property type="protein sequence ID" value="KAK8213197.1"/>
    <property type="molecule type" value="Genomic_DNA"/>
</dbReference>
<keyword evidence="2" id="KW-1185">Reference proteome</keyword>